<dbReference type="Proteomes" id="UP000218231">
    <property type="component" value="Unassembled WGS sequence"/>
</dbReference>
<feature type="region of interest" description="Disordered" evidence="1">
    <location>
        <begin position="167"/>
        <end position="201"/>
    </location>
</feature>
<feature type="compositionally biased region" description="Basic and acidic residues" evidence="1">
    <location>
        <begin position="91"/>
        <end position="100"/>
    </location>
</feature>
<accession>A0A2A2KVA1</accession>
<name>A0A2A2KVA1_9BILA</name>
<dbReference type="EMBL" id="LIAE01007639">
    <property type="protein sequence ID" value="PAV77905.1"/>
    <property type="molecule type" value="Genomic_DNA"/>
</dbReference>
<evidence type="ECO:0000313" key="3">
    <source>
        <dbReference type="Proteomes" id="UP000218231"/>
    </source>
</evidence>
<feature type="compositionally biased region" description="Polar residues" evidence="1">
    <location>
        <begin position="110"/>
        <end position="123"/>
    </location>
</feature>
<organism evidence="2 3">
    <name type="scientific">Diploscapter pachys</name>
    <dbReference type="NCBI Taxonomy" id="2018661"/>
    <lineage>
        <taxon>Eukaryota</taxon>
        <taxon>Metazoa</taxon>
        <taxon>Ecdysozoa</taxon>
        <taxon>Nematoda</taxon>
        <taxon>Chromadorea</taxon>
        <taxon>Rhabditida</taxon>
        <taxon>Rhabditina</taxon>
        <taxon>Rhabditomorpha</taxon>
        <taxon>Rhabditoidea</taxon>
        <taxon>Rhabditidae</taxon>
        <taxon>Diploscapter</taxon>
    </lineage>
</organism>
<keyword evidence="3" id="KW-1185">Reference proteome</keyword>
<reference evidence="2 3" key="1">
    <citation type="journal article" date="2017" name="Curr. Biol.">
        <title>Genome architecture and evolution of a unichromosomal asexual nematode.</title>
        <authorList>
            <person name="Fradin H."/>
            <person name="Zegar C."/>
            <person name="Gutwein M."/>
            <person name="Lucas J."/>
            <person name="Kovtun M."/>
            <person name="Corcoran D."/>
            <person name="Baugh L.R."/>
            <person name="Kiontke K."/>
            <person name="Gunsalus K."/>
            <person name="Fitch D.H."/>
            <person name="Piano F."/>
        </authorList>
    </citation>
    <scope>NUCLEOTIDE SEQUENCE [LARGE SCALE GENOMIC DNA]</scope>
    <source>
        <strain evidence="2">PF1309</strain>
    </source>
</reference>
<sequence length="201" mass="22699">MDLERIENNVYFASMESQNSHDKELEIEAAEEREYVTKYHEGINCPEQVEGEILLESDVDDFRRTSNVAADQEQIIAVAEQRGYEDDDEVGRELDAEIHVPKYSPPSPPQVQDRNIENRSPPTYHTKKGAVIWPPVDEQNKAAKDAGDDDVKALPKKRVSDLIARFNSGSIESGSGNKDVKYKSEYGATGQVNRLQVTDFR</sequence>
<dbReference type="OrthoDB" id="5852206at2759"/>
<proteinExistence type="predicted"/>
<protein>
    <submittedName>
        <fullName evidence="2">Uncharacterized protein</fullName>
    </submittedName>
</protein>
<comment type="caution">
    <text evidence="2">The sequence shown here is derived from an EMBL/GenBank/DDBJ whole genome shotgun (WGS) entry which is preliminary data.</text>
</comment>
<feature type="compositionally biased region" description="Polar residues" evidence="1">
    <location>
        <begin position="190"/>
        <end position="201"/>
    </location>
</feature>
<gene>
    <name evidence="2" type="ORF">WR25_14000</name>
</gene>
<evidence type="ECO:0000256" key="1">
    <source>
        <dbReference type="SAM" id="MobiDB-lite"/>
    </source>
</evidence>
<feature type="region of interest" description="Disordered" evidence="1">
    <location>
        <begin position="81"/>
        <end position="130"/>
    </location>
</feature>
<evidence type="ECO:0000313" key="2">
    <source>
        <dbReference type="EMBL" id="PAV77905.1"/>
    </source>
</evidence>
<dbReference type="STRING" id="2018661.A0A2A2KVA1"/>
<feature type="compositionally biased region" description="Polar residues" evidence="1">
    <location>
        <begin position="167"/>
        <end position="176"/>
    </location>
</feature>
<dbReference type="AlphaFoldDB" id="A0A2A2KVA1"/>